<reference evidence="7" key="1">
    <citation type="submission" date="2022-08" db="UniProtKB">
        <authorList>
            <consortium name="EnsemblMetazoa"/>
        </authorList>
    </citation>
    <scope>IDENTIFICATION</scope>
    <source>
        <strain evidence="7">EBRO</strain>
    </source>
</reference>
<feature type="binding site" evidence="3">
    <location>
        <position position="296"/>
    </location>
    <ligand>
        <name>FAD</name>
        <dbReference type="ChEBI" id="CHEBI:57692"/>
    </ligand>
</feature>
<dbReference type="SUPFAM" id="SSF51905">
    <property type="entry name" value="FAD/NAD(P)-binding domain"/>
    <property type="match status" value="1"/>
</dbReference>
<dbReference type="GO" id="GO:0050660">
    <property type="term" value="F:flavin adenine dinucleotide binding"/>
    <property type="evidence" value="ECO:0007669"/>
    <property type="project" value="InterPro"/>
</dbReference>
<evidence type="ECO:0000313" key="7">
    <source>
        <dbReference type="EnsemblMetazoa" id="AATE011930-PA.1"/>
    </source>
</evidence>
<organism evidence="7">
    <name type="scientific">Anopheles atroparvus</name>
    <name type="common">European mosquito</name>
    <dbReference type="NCBI Taxonomy" id="41427"/>
    <lineage>
        <taxon>Eukaryota</taxon>
        <taxon>Metazoa</taxon>
        <taxon>Ecdysozoa</taxon>
        <taxon>Arthropoda</taxon>
        <taxon>Hexapoda</taxon>
        <taxon>Insecta</taxon>
        <taxon>Pterygota</taxon>
        <taxon>Neoptera</taxon>
        <taxon>Endopterygota</taxon>
        <taxon>Diptera</taxon>
        <taxon>Nematocera</taxon>
        <taxon>Culicoidea</taxon>
        <taxon>Culicidae</taxon>
        <taxon>Anophelinae</taxon>
        <taxon>Anopheles</taxon>
    </lineage>
</organism>
<accession>A0A182J5U9</accession>
<feature type="active site" description="Proton acceptor" evidence="2">
    <location>
        <position position="615"/>
    </location>
</feature>
<dbReference type="PIRSF" id="PIRSF000137">
    <property type="entry name" value="Alcohol_oxidase"/>
    <property type="match status" value="1"/>
</dbReference>
<evidence type="ECO:0000256" key="4">
    <source>
        <dbReference type="RuleBase" id="RU003968"/>
    </source>
</evidence>
<dbReference type="STRING" id="41427.A0A182J5U9"/>
<evidence type="ECO:0000256" key="2">
    <source>
        <dbReference type="PIRSR" id="PIRSR000137-1"/>
    </source>
</evidence>
<sequence length="639" mass="69838">MAVSLRWLSAGSLLLVLCVWGAIPGGSGQLGVPGSGGGSWLDKFNKLLSRSNRRNATEGMQEREPAGDNEVLDSNEYDFVIVGGGTAGIVLASRLSENRDWKVLLLEAGQYGTKLFNIPIGFQLAVLSDTYNWKLLSEKQTNACWGTIDGRCPVDIGKGVGGSTLVNGLIYSRGNRDDYDRWAAAGNDGWSYADVLPYFRKAEKAIGDGLDRDFRSGSGPLRVERSSFRSEHARIYLEAAKAAGYHEVDYNGRVQFGISPVQATMNKGQRLTAYNAYLQPVQKKRTNLKTLTGALVTKIVIDPNTKEATGVEFTRNGQQYEVRARREVILAAGAILSPQLLMVSGVGPREHLESVGVPVLVDLPVGETLYDHLGFSGLQVVVNGTGFFAPGDIPTFENFYEYLKGKGVLTVPAAVELVTYPNLTLAGRRGPTLELMNLISSFAVDKGTTAKSSVRMRDDVYEAVYQPLETQNHFTIIVQNLHPMSRGSVRLRSANVAVPPAVDPNYLAEELDVDVVLEGIREVQRVLETDELRRYGATVWAGRLPNCAEHEPDSDDYWRCAVRTVSFSLTHFMASCKMGPPTDADAVVAPDLKPYGVERLRVVDASVIPEPVSAHPMAAVYMLAEKAADLVRQEHSARR</sequence>
<dbReference type="Gene3D" id="3.50.50.60">
    <property type="entry name" value="FAD/NAD(P)-binding domain"/>
    <property type="match status" value="1"/>
</dbReference>
<comment type="cofactor">
    <cofactor evidence="3">
        <name>FAD</name>
        <dbReference type="ChEBI" id="CHEBI:57692"/>
    </cofactor>
</comment>
<dbReference type="InterPro" id="IPR036188">
    <property type="entry name" value="FAD/NAD-bd_sf"/>
</dbReference>
<dbReference type="Pfam" id="PF00732">
    <property type="entry name" value="GMC_oxred_N"/>
    <property type="match status" value="1"/>
</dbReference>
<dbReference type="PROSITE" id="PS00624">
    <property type="entry name" value="GMC_OXRED_2"/>
    <property type="match status" value="1"/>
</dbReference>
<keyword evidence="4" id="KW-0285">Flavoprotein</keyword>
<proteinExistence type="inferred from homology"/>
<dbReference type="InterPro" id="IPR000172">
    <property type="entry name" value="GMC_OxRdtase_N"/>
</dbReference>
<feature type="domain" description="Glucose-methanol-choline oxidoreductase N-terminal" evidence="5">
    <location>
        <begin position="157"/>
        <end position="180"/>
    </location>
</feature>
<feature type="active site" description="Proton donor" evidence="2">
    <location>
        <position position="571"/>
    </location>
</feature>
<evidence type="ECO:0000259" key="6">
    <source>
        <dbReference type="PROSITE" id="PS00624"/>
    </source>
</evidence>
<dbReference type="Pfam" id="PF05199">
    <property type="entry name" value="GMC_oxred_C"/>
    <property type="match status" value="1"/>
</dbReference>
<dbReference type="GO" id="GO:0016614">
    <property type="term" value="F:oxidoreductase activity, acting on CH-OH group of donors"/>
    <property type="evidence" value="ECO:0007669"/>
    <property type="project" value="InterPro"/>
</dbReference>
<dbReference type="PANTHER" id="PTHR11552">
    <property type="entry name" value="GLUCOSE-METHANOL-CHOLINE GMC OXIDOREDUCTASE"/>
    <property type="match status" value="1"/>
</dbReference>
<evidence type="ECO:0000256" key="3">
    <source>
        <dbReference type="PIRSR" id="PIRSR000137-2"/>
    </source>
</evidence>
<dbReference type="AlphaFoldDB" id="A0A182J5U9"/>
<feature type="domain" description="Glucose-methanol-choline oxidoreductase N-terminal" evidence="6">
    <location>
        <begin position="333"/>
        <end position="347"/>
    </location>
</feature>
<keyword evidence="3 4" id="KW-0274">FAD</keyword>
<dbReference type="PANTHER" id="PTHR11552:SF208">
    <property type="entry name" value="RE36204P-RELATED"/>
    <property type="match status" value="1"/>
</dbReference>
<name>A0A182J5U9_ANOAO</name>
<dbReference type="EnsemblMetazoa" id="AATE011930-RA">
    <property type="protein sequence ID" value="AATE011930-PA.1"/>
    <property type="gene ID" value="AATE011930"/>
</dbReference>
<dbReference type="InterPro" id="IPR007867">
    <property type="entry name" value="GMC_OxRtase_C"/>
</dbReference>
<dbReference type="SUPFAM" id="SSF54373">
    <property type="entry name" value="FAD-linked reductases, C-terminal domain"/>
    <property type="match status" value="1"/>
</dbReference>
<dbReference type="VEuPathDB" id="VectorBase:AATE011930"/>
<protein>
    <recommendedName>
        <fullName evidence="5 6">Glucose-methanol-choline oxidoreductase N-terminal domain-containing protein</fullName>
    </recommendedName>
</protein>
<dbReference type="InterPro" id="IPR012132">
    <property type="entry name" value="GMC_OxRdtase"/>
</dbReference>
<evidence type="ECO:0000256" key="1">
    <source>
        <dbReference type="ARBA" id="ARBA00010790"/>
    </source>
</evidence>
<dbReference type="Gene3D" id="3.30.560.10">
    <property type="entry name" value="Glucose Oxidase, domain 3"/>
    <property type="match status" value="1"/>
</dbReference>
<dbReference type="PROSITE" id="PS00623">
    <property type="entry name" value="GMC_OXRED_1"/>
    <property type="match status" value="1"/>
</dbReference>
<evidence type="ECO:0000259" key="5">
    <source>
        <dbReference type="PROSITE" id="PS00623"/>
    </source>
</evidence>
<comment type="similarity">
    <text evidence="1 4">Belongs to the GMC oxidoreductase family.</text>
</comment>